<accession>S8BHT5</accession>
<dbReference type="Pfam" id="PF00106">
    <property type="entry name" value="adh_short"/>
    <property type="match status" value="1"/>
</dbReference>
<dbReference type="PhylomeDB" id="S8BHT5"/>
<dbReference type="HOGENOM" id="CLU_010194_8_0_1"/>
<proteinExistence type="predicted"/>
<dbReference type="InterPro" id="IPR036291">
    <property type="entry name" value="NAD(P)-bd_dom_sf"/>
</dbReference>
<dbReference type="SUPFAM" id="SSF51735">
    <property type="entry name" value="NAD(P)-binding Rossmann-fold domains"/>
    <property type="match status" value="1"/>
</dbReference>
<keyword evidence="2" id="KW-1185">Reference proteome</keyword>
<dbReference type="Gene3D" id="3.40.50.720">
    <property type="entry name" value="NAD(P)-binding Rossmann-like Domain"/>
    <property type="match status" value="1"/>
</dbReference>
<dbReference type="OrthoDB" id="1933717at2759"/>
<name>S8BHT5_PENO1</name>
<evidence type="ECO:0000313" key="2">
    <source>
        <dbReference type="Proteomes" id="UP000019376"/>
    </source>
</evidence>
<protein>
    <submittedName>
        <fullName evidence="1">Uncharacterized protein</fullName>
    </submittedName>
</protein>
<dbReference type="InterPro" id="IPR002347">
    <property type="entry name" value="SDR_fam"/>
</dbReference>
<dbReference type="CDD" id="cd05233">
    <property type="entry name" value="SDR_c"/>
    <property type="match status" value="1"/>
</dbReference>
<dbReference type="STRING" id="933388.S8BHT5"/>
<dbReference type="EMBL" id="KB644415">
    <property type="protein sequence ID" value="EPS34782.1"/>
    <property type="molecule type" value="Genomic_DNA"/>
</dbReference>
<dbReference type="PRINTS" id="PR00081">
    <property type="entry name" value="GDHRDH"/>
</dbReference>
<dbReference type="PANTHER" id="PTHR43975">
    <property type="entry name" value="ZGC:101858"/>
    <property type="match status" value="1"/>
</dbReference>
<organism evidence="1 2">
    <name type="scientific">Penicillium oxalicum (strain 114-2 / CGMCC 5302)</name>
    <name type="common">Penicillium decumbens</name>
    <dbReference type="NCBI Taxonomy" id="933388"/>
    <lineage>
        <taxon>Eukaryota</taxon>
        <taxon>Fungi</taxon>
        <taxon>Dikarya</taxon>
        <taxon>Ascomycota</taxon>
        <taxon>Pezizomycotina</taxon>
        <taxon>Eurotiomycetes</taxon>
        <taxon>Eurotiomycetidae</taxon>
        <taxon>Eurotiales</taxon>
        <taxon>Aspergillaceae</taxon>
        <taxon>Penicillium</taxon>
    </lineage>
</organism>
<dbReference type="Proteomes" id="UP000019376">
    <property type="component" value="Unassembled WGS sequence"/>
</dbReference>
<reference evidence="1 2" key="1">
    <citation type="journal article" date="2013" name="PLoS ONE">
        <title>Genomic and secretomic analyses reveal unique features of the lignocellulolytic enzyme system of Penicillium decumbens.</title>
        <authorList>
            <person name="Liu G."/>
            <person name="Zhang L."/>
            <person name="Wei X."/>
            <person name="Zou G."/>
            <person name="Qin Y."/>
            <person name="Ma L."/>
            <person name="Li J."/>
            <person name="Zheng H."/>
            <person name="Wang S."/>
            <person name="Wang C."/>
            <person name="Xun L."/>
            <person name="Zhao G.-P."/>
            <person name="Zhou Z."/>
            <person name="Qu Y."/>
        </authorList>
    </citation>
    <scope>NUCLEOTIDE SEQUENCE [LARGE SCALE GENOMIC DNA]</scope>
    <source>
        <strain evidence="2">114-2 / CGMCC 5302</strain>
    </source>
</reference>
<gene>
    <name evidence="1" type="ORF">PDE_09746</name>
</gene>
<dbReference type="PANTHER" id="PTHR43975:SF2">
    <property type="entry name" value="EG:BACR7A4.14 PROTEIN-RELATED"/>
    <property type="match status" value="1"/>
</dbReference>
<dbReference type="AlphaFoldDB" id="S8BHT5"/>
<dbReference type="eggNOG" id="KOG0725">
    <property type="taxonomic scope" value="Eukaryota"/>
</dbReference>
<evidence type="ECO:0000313" key="1">
    <source>
        <dbReference type="EMBL" id="EPS34782.1"/>
    </source>
</evidence>
<sequence length="288" mass="31130">MSALCTGKTVVVTGAAGCLGQAVAVAFAAAGAERIAMVDNFNASDTFEKILKAAQDTGRPAPELLSLHLEIGDATSVDTGVAEIHSRWGHVDILINTTSHMPPCGLQRPVLENSDINAWWETWEVSVKDAFIVARALLPLLLKGSDRTVVNVLSASPSLPTFTSGAQDLSALAMMRLSEGLMLDYRKVGLLAYSLQLGHFEAELGDSTDFITWLNDLQELASEALVLLASERREWLGGRHIYCGKSICDAISRNDKNMHNELLKLSTSVNKIPVAAGRRRGRVPRSSY</sequence>